<dbReference type="GO" id="GO:0003723">
    <property type="term" value="F:RNA binding"/>
    <property type="evidence" value="ECO:0007669"/>
    <property type="project" value="TreeGrafter"/>
</dbReference>
<dbReference type="OrthoDB" id="1734229at2759"/>
<dbReference type="InterPro" id="IPR035892">
    <property type="entry name" value="C2_domain_sf"/>
</dbReference>
<feature type="compositionally biased region" description="Acidic residues" evidence="9">
    <location>
        <begin position="612"/>
        <end position="627"/>
    </location>
</feature>
<keyword evidence="7 10" id="KW-0472">Membrane</keyword>
<keyword evidence="3 10" id="KW-0812">Transmembrane</keyword>
<name>A0A137P6G3_CONC2</name>
<dbReference type="FunFam" id="1.10.287.110:FF:000039">
    <property type="entry name" value="Protein translocation complex component (Npl1)"/>
    <property type="match status" value="1"/>
</dbReference>
<protein>
    <recommendedName>
        <fullName evidence="11">J domain-containing protein</fullName>
    </recommendedName>
</protein>
<evidence type="ECO:0000256" key="8">
    <source>
        <dbReference type="ARBA" id="ARBA00023186"/>
    </source>
</evidence>
<feature type="transmembrane region" description="Helical" evidence="10">
    <location>
        <begin position="188"/>
        <end position="206"/>
    </location>
</feature>
<keyword evidence="13" id="KW-1185">Reference proteome</keyword>
<dbReference type="Gene3D" id="1.10.150.20">
    <property type="entry name" value="5' to 3' exonuclease, C-terminal subdomain"/>
    <property type="match status" value="1"/>
</dbReference>
<evidence type="ECO:0000256" key="6">
    <source>
        <dbReference type="ARBA" id="ARBA00022989"/>
    </source>
</evidence>
<dbReference type="CDD" id="cd06257">
    <property type="entry name" value="DnaJ"/>
    <property type="match status" value="1"/>
</dbReference>
<feature type="region of interest" description="Disordered" evidence="9">
    <location>
        <begin position="608"/>
        <end position="670"/>
    </location>
</feature>
<keyword evidence="2" id="KW-0813">Transport</keyword>
<gene>
    <name evidence="12" type="ORF">CONCODRAFT_17466</name>
</gene>
<dbReference type="PRINTS" id="PR00625">
    <property type="entry name" value="JDOMAIN"/>
</dbReference>
<proteinExistence type="predicted"/>
<dbReference type="Gene3D" id="1.10.3380.10">
    <property type="entry name" value="Sec63 N-terminal domain-like domain"/>
    <property type="match status" value="1"/>
</dbReference>
<dbReference type="SMART" id="SM00271">
    <property type="entry name" value="DnaJ"/>
    <property type="match status" value="1"/>
</dbReference>
<dbReference type="SUPFAM" id="SSF46565">
    <property type="entry name" value="Chaperone J-domain"/>
    <property type="match status" value="1"/>
</dbReference>
<dbReference type="GO" id="GO:0006620">
    <property type="term" value="P:post-translational protein targeting to endoplasmic reticulum membrane"/>
    <property type="evidence" value="ECO:0007669"/>
    <property type="project" value="TreeGrafter"/>
</dbReference>
<feature type="compositionally biased region" description="Acidic residues" evidence="9">
    <location>
        <begin position="657"/>
        <end position="670"/>
    </location>
</feature>
<evidence type="ECO:0000256" key="5">
    <source>
        <dbReference type="ARBA" id="ARBA00022927"/>
    </source>
</evidence>
<dbReference type="InterPro" id="IPR001623">
    <property type="entry name" value="DnaJ_domain"/>
</dbReference>
<dbReference type="Pfam" id="PF00226">
    <property type="entry name" value="DnaJ"/>
    <property type="match status" value="1"/>
</dbReference>
<organism evidence="12 13">
    <name type="scientific">Conidiobolus coronatus (strain ATCC 28846 / CBS 209.66 / NRRL 28638)</name>
    <name type="common">Delacroixia coronata</name>
    <dbReference type="NCBI Taxonomy" id="796925"/>
    <lineage>
        <taxon>Eukaryota</taxon>
        <taxon>Fungi</taxon>
        <taxon>Fungi incertae sedis</taxon>
        <taxon>Zoopagomycota</taxon>
        <taxon>Entomophthoromycotina</taxon>
        <taxon>Entomophthoromycetes</taxon>
        <taxon>Entomophthorales</taxon>
        <taxon>Ancylistaceae</taxon>
        <taxon>Conidiobolus</taxon>
    </lineage>
</organism>
<dbReference type="AlphaFoldDB" id="A0A137P6G3"/>
<feature type="region of interest" description="Disordered" evidence="9">
    <location>
        <begin position="467"/>
        <end position="495"/>
    </location>
</feature>
<feature type="domain" description="J" evidence="11">
    <location>
        <begin position="93"/>
        <end position="163"/>
    </location>
</feature>
<evidence type="ECO:0000259" key="11">
    <source>
        <dbReference type="PROSITE" id="PS50076"/>
    </source>
</evidence>
<dbReference type="InterPro" id="IPR036869">
    <property type="entry name" value="J_dom_sf"/>
</dbReference>
<dbReference type="OMA" id="RAILHAH"/>
<evidence type="ECO:0000256" key="3">
    <source>
        <dbReference type="ARBA" id="ARBA00022692"/>
    </source>
</evidence>
<evidence type="ECO:0000256" key="1">
    <source>
        <dbReference type="ARBA" id="ARBA00004477"/>
    </source>
</evidence>
<comment type="subcellular location">
    <subcellularLocation>
        <location evidence="1">Endoplasmic reticulum membrane</location>
        <topology evidence="1">Multi-pass membrane protein</topology>
    </subcellularLocation>
</comment>
<dbReference type="InterPro" id="IPR014756">
    <property type="entry name" value="Ig_E-set"/>
</dbReference>
<keyword evidence="4" id="KW-0256">Endoplasmic reticulum</keyword>
<evidence type="ECO:0000313" key="13">
    <source>
        <dbReference type="Proteomes" id="UP000070444"/>
    </source>
</evidence>
<feature type="transmembrane region" description="Helical" evidence="10">
    <location>
        <begin position="60"/>
        <end position="82"/>
    </location>
</feature>
<dbReference type="PANTHER" id="PTHR24075">
    <property type="entry name" value="SEC63 DOMAIN-CONTAINING"/>
    <property type="match status" value="1"/>
</dbReference>
<dbReference type="GO" id="GO:0031207">
    <property type="term" value="C:Sec62/Sec63 complex"/>
    <property type="evidence" value="ECO:0007669"/>
    <property type="project" value="TreeGrafter"/>
</dbReference>
<keyword evidence="8" id="KW-0143">Chaperone</keyword>
<evidence type="ECO:0000256" key="2">
    <source>
        <dbReference type="ARBA" id="ARBA00022448"/>
    </source>
</evidence>
<reference evidence="12 13" key="1">
    <citation type="journal article" date="2015" name="Genome Biol. Evol.">
        <title>Phylogenomic analyses indicate that early fungi evolved digesting cell walls of algal ancestors of land plants.</title>
        <authorList>
            <person name="Chang Y."/>
            <person name="Wang S."/>
            <person name="Sekimoto S."/>
            <person name="Aerts A.L."/>
            <person name="Choi C."/>
            <person name="Clum A."/>
            <person name="LaButti K.M."/>
            <person name="Lindquist E.A."/>
            <person name="Yee Ngan C."/>
            <person name="Ohm R.A."/>
            <person name="Salamov A.A."/>
            <person name="Grigoriev I.V."/>
            <person name="Spatafora J.W."/>
            <person name="Berbee M.L."/>
        </authorList>
    </citation>
    <scope>NUCLEOTIDE SEQUENCE [LARGE SCALE GENOMIC DNA]</scope>
    <source>
        <strain evidence="12 13">NRRL 28638</strain>
    </source>
</reference>
<dbReference type="GO" id="GO:0008320">
    <property type="term" value="F:protein transmembrane transporter activity"/>
    <property type="evidence" value="ECO:0007669"/>
    <property type="project" value="TreeGrafter"/>
</dbReference>
<evidence type="ECO:0000256" key="9">
    <source>
        <dbReference type="SAM" id="MobiDB-lite"/>
    </source>
</evidence>
<dbReference type="Gene3D" id="2.60.40.150">
    <property type="entry name" value="C2 domain"/>
    <property type="match status" value="1"/>
</dbReference>
<feature type="transmembrane region" description="Helical" evidence="10">
    <location>
        <begin position="12"/>
        <end position="39"/>
    </location>
</feature>
<dbReference type="PROSITE" id="PS50076">
    <property type="entry name" value="DNAJ_2"/>
    <property type="match status" value="1"/>
</dbReference>
<evidence type="ECO:0000256" key="7">
    <source>
        <dbReference type="ARBA" id="ARBA00023136"/>
    </source>
</evidence>
<dbReference type="GO" id="GO:0006614">
    <property type="term" value="P:SRP-dependent cotranslational protein targeting to membrane"/>
    <property type="evidence" value="ECO:0007669"/>
    <property type="project" value="TreeGrafter"/>
</dbReference>
<dbReference type="SUPFAM" id="SSF158702">
    <property type="entry name" value="Sec63 N-terminal domain-like"/>
    <property type="match status" value="1"/>
</dbReference>
<dbReference type="PANTHER" id="PTHR24075:SF0">
    <property type="entry name" value="TRANSLOCATION PROTEIN SEC63 HOMOLOG"/>
    <property type="match status" value="1"/>
</dbReference>
<dbReference type="EMBL" id="KQ964497">
    <property type="protein sequence ID" value="KXN70610.1"/>
    <property type="molecule type" value="Genomic_DNA"/>
</dbReference>
<accession>A0A137P6G3</accession>
<dbReference type="Pfam" id="PF02889">
    <property type="entry name" value="Sec63"/>
    <property type="match status" value="1"/>
</dbReference>
<evidence type="ECO:0000256" key="10">
    <source>
        <dbReference type="SAM" id="Phobius"/>
    </source>
</evidence>
<dbReference type="Proteomes" id="UP000070444">
    <property type="component" value="Unassembled WGS sequence"/>
</dbReference>
<dbReference type="InterPro" id="IPR004179">
    <property type="entry name" value="Sec63-dom"/>
</dbReference>
<evidence type="ECO:0000256" key="4">
    <source>
        <dbReference type="ARBA" id="ARBA00022824"/>
    </source>
</evidence>
<evidence type="ECO:0000313" key="12">
    <source>
        <dbReference type="EMBL" id="KXN70610.1"/>
    </source>
</evidence>
<dbReference type="SUPFAM" id="SSF81296">
    <property type="entry name" value="E set domains"/>
    <property type="match status" value="1"/>
</dbReference>
<dbReference type="Gene3D" id="1.10.287.110">
    <property type="entry name" value="DnaJ domain"/>
    <property type="match status" value="1"/>
</dbReference>
<dbReference type="SMART" id="SM00973">
    <property type="entry name" value="Sec63"/>
    <property type="match status" value="1"/>
</dbReference>
<keyword evidence="6 10" id="KW-1133">Transmembrane helix</keyword>
<dbReference type="STRING" id="796925.A0A137P6G3"/>
<keyword evidence="5" id="KW-0653">Protein transport</keyword>
<sequence>MQYNYDENGVTFYWFITSVLLIVLVPLTLVPLFTFTKAVASSDIRRTKKITIVKKASSTFSLKTILIIIGWAVLSFLSYKIATTETQEVKRWDPFEILNIQEGIEEKEVKKVYRKLSLKLHPDKIRTDDEQEREELNAKFVEITKAYKALTDPEIKKNFEEFGHPDGRQPFQLGIALPLWLVESHNNFYVLSFYGVILGLFLPYYVGKWWYKALKYTRDRILNNTMALYFKELKENTSMKDLILMMASSYEFEEEIELKMSQEPIVAELWKNMVEVAEKEASIIDLPKVHNQPYVKKAFALIQSNLYKVQVQDAQLLADQQEILRRLLSLIHGALQITIAQGWLEPTIKAIEFSQIIVQGLRHKASPLLQLPYVDRQLVRYIKTHNKEIRNVYDLMSIPEAQRRKLLTDLSDSQYQELTAVGNKFPVLKAIDTDVRVLGEDIITPGSIITLTIKINLKTIEQTLKDNAVSESTDESGTRPGHSSEHETGSLDDEEDFGRLLARLDDGKDDDSGNPLTKASKLSQVPHVYAPYFPGAKQLQWWIIVGDRRNNRMLIPPTKVSELIDEQSVKFQFGGPENPGSYSFEIFIKSDSYFGVDIKEEFNFEVKPADALPEESDYEDDISEPGDDSFAAQMNQAKSGSGGDLSSGGKRVYKDDETSEDEDEDDNDEE</sequence>